<dbReference type="PANTHER" id="PTHR38593">
    <property type="entry name" value="BLR2558 PROTEIN"/>
    <property type="match status" value="1"/>
</dbReference>
<feature type="signal peptide" evidence="2">
    <location>
        <begin position="1"/>
        <end position="26"/>
    </location>
</feature>
<keyword evidence="2" id="KW-0732">Signal</keyword>
<sequence length="250" mass="25366">MKATSLYLFVAGCALLGACSSSSTPAGTTGASTSGSTITDASPSNAASSGTNASSPTISGGSGGSIVGSGTNTGTDVNTGSAGGSGSMSGSSLAAASDINAFAGTFATMDDPTFMLTAASSNMLEIQMGQLAAQKSTNADVKSFGQMMVQHHGRASQDWQAVATPLSISMPTTLMPVHQAMMDKVMNKSGKDFDEAYMDAMETAHKLDVAMFEVKSRGAQTPAVQSFATKSLPMLRSHGKMADELEKKVD</sequence>
<dbReference type="InterPro" id="IPR012347">
    <property type="entry name" value="Ferritin-like"/>
</dbReference>
<keyword evidence="5" id="KW-1185">Reference proteome</keyword>
<dbReference type="PANTHER" id="PTHR38593:SF1">
    <property type="entry name" value="BLR2558 PROTEIN"/>
    <property type="match status" value="1"/>
</dbReference>
<dbReference type="RefSeq" id="WP_126692747.1">
    <property type="nucleotide sequence ID" value="NZ_RXOF01000004.1"/>
</dbReference>
<evidence type="ECO:0000256" key="1">
    <source>
        <dbReference type="SAM" id="MobiDB-lite"/>
    </source>
</evidence>
<accession>A0A3S0HP70</accession>
<evidence type="ECO:0000259" key="3">
    <source>
        <dbReference type="Pfam" id="PF13628"/>
    </source>
</evidence>
<organism evidence="4 5">
    <name type="scientific">Hymenobacter gummosus</name>
    <dbReference type="NCBI Taxonomy" id="1776032"/>
    <lineage>
        <taxon>Bacteria</taxon>
        <taxon>Pseudomonadati</taxon>
        <taxon>Bacteroidota</taxon>
        <taxon>Cytophagia</taxon>
        <taxon>Cytophagales</taxon>
        <taxon>Hymenobacteraceae</taxon>
        <taxon>Hymenobacter</taxon>
    </lineage>
</organism>
<name>A0A3S0HP70_9BACT</name>
<feature type="compositionally biased region" description="Low complexity" evidence="1">
    <location>
        <begin position="26"/>
        <end position="59"/>
    </location>
</feature>
<dbReference type="InterPro" id="IPR025419">
    <property type="entry name" value="DUF4142"/>
</dbReference>
<dbReference type="EMBL" id="RXOF01000004">
    <property type="protein sequence ID" value="RTQ50680.1"/>
    <property type="molecule type" value="Genomic_DNA"/>
</dbReference>
<dbReference type="OrthoDB" id="883203at2"/>
<dbReference type="AlphaFoldDB" id="A0A3S0HP70"/>
<dbReference type="PROSITE" id="PS51257">
    <property type="entry name" value="PROKAR_LIPOPROTEIN"/>
    <property type="match status" value="1"/>
</dbReference>
<dbReference type="Gene3D" id="1.20.1260.10">
    <property type="match status" value="1"/>
</dbReference>
<evidence type="ECO:0000256" key="2">
    <source>
        <dbReference type="SAM" id="SignalP"/>
    </source>
</evidence>
<proteinExistence type="predicted"/>
<evidence type="ECO:0000313" key="4">
    <source>
        <dbReference type="EMBL" id="RTQ50680.1"/>
    </source>
</evidence>
<reference evidence="4 5" key="1">
    <citation type="submission" date="2018-12" db="EMBL/GenBank/DDBJ databases">
        <title>Hymenobacter gummosus sp. nov., isolated from a spring.</title>
        <authorList>
            <person name="Nie L."/>
        </authorList>
    </citation>
    <scope>NUCLEOTIDE SEQUENCE [LARGE SCALE GENOMIC DNA]</scope>
    <source>
        <strain evidence="4 5">KCTC 52166</strain>
    </source>
</reference>
<evidence type="ECO:0000313" key="5">
    <source>
        <dbReference type="Proteomes" id="UP000282184"/>
    </source>
</evidence>
<comment type="caution">
    <text evidence="4">The sequence shown here is derived from an EMBL/GenBank/DDBJ whole genome shotgun (WGS) entry which is preliminary data.</text>
</comment>
<gene>
    <name evidence="4" type="ORF">EJV47_08590</name>
</gene>
<dbReference type="Pfam" id="PF13628">
    <property type="entry name" value="DUF4142"/>
    <property type="match status" value="1"/>
</dbReference>
<feature type="chain" id="PRO_5018650723" evidence="2">
    <location>
        <begin position="27"/>
        <end position="250"/>
    </location>
</feature>
<feature type="domain" description="DUF4142" evidence="3">
    <location>
        <begin position="110"/>
        <end position="245"/>
    </location>
</feature>
<protein>
    <submittedName>
        <fullName evidence="4">DUF4142 domain-containing protein</fullName>
    </submittedName>
</protein>
<dbReference type="Proteomes" id="UP000282184">
    <property type="component" value="Unassembled WGS sequence"/>
</dbReference>
<feature type="region of interest" description="Disordered" evidence="1">
    <location>
        <begin position="26"/>
        <end position="89"/>
    </location>
</feature>